<gene>
    <name evidence="2" type="ORF">I9080_003355</name>
</gene>
<keyword evidence="1" id="KW-0472">Membrane</keyword>
<feature type="transmembrane region" description="Helical" evidence="1">
    <location>
        <begin position="44"/>
        <end position="67"/>
    </location>
</feature>
<dbReference type="Proteomes" id="UP000859547">
    <property type="component" value="Unassembled WGS sequence"/>
</dbReference>
<evidence type="ECO:0000313" key="2">
    <source>
        <dbReference type="EMBL" id="HAT4309493.1"/>
    </source>
</evidence>
<protein>
    <submittedName>
        <fullName evidence="2">Uncharacterized protein</fullName>
    </submittedName>
</protein>
<sequence length="103" mass="11259">MIMQFLTETTEIANGLGVPEVSTDDLTSKFNGIMNEVLKLFTGSFANIAMVCFIISIIVFVVCAVFFKKGLKTAGISMIAIFVGMMIFLNATNIIGWIMHIAK</sequence>
<reference evidence="2" key="2">
    <citation type="submission" date="2020-07" db="EMBL/GenBank/DDBJ databases">
        <authorList>
            <consortium name="NCBI Pathogen Detection Project"/>
        </authorList>
    </citation>
    <scope>NUCLEOTIDE SEQUENCE</scope>
    <source>
        <strain evidence="2">C8</strain>
    </source>
</reference>
<dbReference type="RefSeq" id="WP_004456660.1">
    <property type="nucleotide sequence ID" value="NZ_CATNXJ010000012.1"/>
</dbReference>
<comment type="caution">
    <text evidence="2">The sequence shown here is derived from an EMBL/GenBank/DDBJ whole genome shotgun (WGS) entry which is preliminary data.</text>
</comment>
<accession>A0A8H9R0F1</accession>
<proteinExistence type="predicted"/>
<dbReference type="EMBL" id="DACTCB010000039">
    <property type="protein sequence ID" value="HAT4309493.1"/>
    <property type="molecule type" value="Genomic_DNA"/>
</dbReference>
<feature type="transmembrane region" description="Helical" evidence="1">
    <location>
        <begin position="79"/>
        <end position="102"/>
    </location>
</feature>
<keyword evidence="1" id="KW-1133">Transmembrane helix</keyword>
<keyword evidence="1" id="KW-0812">Transmembrane</keyword>
<reference evidence="2" key="1">
    <citation type="journal article" date="2018" name="Genome Biol.">
        <title>SKESA: strategic k-mer extension for scrupulous assemblies.</title>
        <authorList>
            <person name="Souvorov A."/>
            <person name="Agarwala R."/>
            <person name="Lipman D.J."/>
        </authorList>
    </citation>
    <scope>NUCLEOTIDE SEQUENCE</scope>
    <source>
        <strain evidence="2">C8</strain>
    </source>
</reference>
<evidence type="ECO:0000256" key="1">
    <source>
        <dbReference type="SAM" id="Phobius"/>
    </source>
</evidence>
<name>A0A8H9R0F1_CLOPF</name>
<dbReference type="AlphaFoldDB" id="A0A8H9R0F1"/>
<organism evidence="2">
    <name type="scientific">Clostridium perfringens</name>
    <dbReference type="NCBI Taxonomy" id="1502"/>
    <lineage>
        <taxon>Bacteria</taxon>
        <taxon>Bacillati</taxon>
        <taxon>Bacillota</taxon>
        <taxon>Clostridia</taxon>
        <taxon>Eubacteriales</taxon>
        <taxon>Clostridiaceae</taxon>
        <taxon>Clostridium</taxon>
    </lineage>
</organism>